<dbReference type="Pfam" id="PF07730">
    <property type="entry name" value="HisKA_3"/>
    <property type="match status" value="1"/>
</dbReference>
<name>A0ABU0DSV0_9BACI</name>
<comment type="catalytic activity">
    <reaction evidence="1">
        <text>ATP + protein L-histidine = ADP + protein N-phospho-L-histidine.</text>
        <dbReference type="EC" id="2.7.13.3"/>
    </reaction>
</comment>
<dbReference type="InterPro" id="IPR036890">
    <property type="entry name" value="HATPase_C_sf"/>
</dbReference>
<keyword evidence="5" id="KW-0902">Two-component regulatory system</keyword>
<dbReference type="EMBL" id="JAUSUP010000002">
    <property type="protein sequence ID" value="MDQ0351492.1"/>
    <property type="molecule type" value="Genomic_DNA"/>
</dbReference>
<dbReference type="InterPro" id="IPR003594">
    <property type="entry name" value="HATPase_dom"/>
</dbReference>
<dbReference type="InterPro" id="IPR003018">
    <property type="entry name" value="GAF"/>
</dbReference>
<sequence length="275" mass="31372">MRSFIYAPLRLDNESLGMIVLAKSRPKSFIDADKNVLATLANQIAATLKTRNLVKEQQEKHILEERNRIARNIHDGIAQNLAASILQLESSKRMLHNEPSNSEHYLNRCMDHLRTTLWEVRNSIYTLKPAQKNQAGLIPAIHKKLRSFEQETEISIQFNLKGKPYPVSTMVERTIFDIFQESAQNSIKHSNAKNIIITLYYNTDEILLTISDDGVGFSLFHEMIKAESEPHFGILQMNEIAEKISAYLDIRSKENEGTTISLSIPKLESEVVSHD</sequence>
<proteinExistence type="predicted"/>
<organism evidence="7 8">
    <name type="scientific">Alkalibacillus filiformis</name>
    <dbReference type="NCBI Taxonomy" id="200990"/>
    <lineage>
        <taxon>Bacteria</taxon>
        <taxon>Bacillati</taxon>
        <taxon>Bacillota</taxon>
        <taxon>Bacilli</taxon>
        <taxon>Bacillales</taxon>
        <taxon>Bacillaceae</taxon>
        <taxon>Alkalibacillus</taxon>
    </lineage>
</organism>
<dbReference type="SUPFAM" id="SSF55874">
    <property type="entry name" value="ATPase domain of HSP90 chaperone/DNA topoisomerase II/histidine kinase"/>
    <property type="match status" value="1"/>
</dbReference>
<dbReference type="InterPro" id="IPR050482">
    <property type="entry name" value="Sensor_HK_TwoCompSys"/>
</dbReference>
<evidence type="ECO:0000256" key="1">
    <source>
        <dbReference type="ARBA" id="ARBA00000085"/>
    </source>
</evidence>
<dbReference type="EC" id="2.7.13.3" evidence="2"/>
<evidence type="ECO:0000256" key="5">
    <source>
        <dbReference type="ARBA" id="ARBA00023012"/>
    </source>
</evidence>
<dbReference type="Gene3D" id="3.30.450.40">
    <property type="match status" value="1"/>
</dbReference>
<keyword evidence="8" id="KW-1185">Reference proteome</keyword>
<evidence type="ECO:0000256" key="2">
    <source>
        <dbReference type="ARBA" id="ARBA00012438"/>
    </source>
</evidence>
<dbReference type="PANTHER" id="PTHR24421">
    <property type="entry name" value="NITRATE/NITRITE SENSOR PROTEIN NARX-RELATED"/>
    <property type="match status" value="1"/>
</dbReference>
<dbReference type="Pfam" id="PF02518">
    <property type="entry name" value="HATPase_c"/>
    <property type="match status" value="1"/>
</dbReference>
<reference evidence="7 8" key="1">
    <citation type="submission" date="2023-07" db="EMBL/GenBank/DDBJ databases">
        <title>Genomic Encyclopedia of Type Strains, Phase IV (KMG-IV): sequencing the most valuable type-strain genomes for metagenomic binning, comparative biology and taxonomic classification.</title>
        <authorList>
            <person name="Goeker M."/>
        </authorList>
    </citation>
    <scope>NUCLEOTIDE SEQUENCE [LARGE SCALE GENOMIC DNA]</scope>
    <source>
        <strain evidence="7 8">DSM 15448</strain>
    </source>
</reference>
<protein>
    <recommendedName>
        <fullName evidence="2">histidine kinase</fullName>
        <ecNumber evidence="2">2.7.13.3</ecNumber>
    </recommendedName>
</protein>
<dbReference type="Proteomes" id="UP001236723">
    <property type="component" value="Unassembled WGS sequence"/>
</dbReference>
<dbReference type="PANTHER" id="PTHR24421:SF62">
    <property type="entry name" value="SENSORY TRANSDUCTION HISTIDINE KINASE"/>
    <property type="match status" value="1"/>
</dbReference>
<evidence type="ECO:0000259" key="6">
    <source>
        <dbReference type="SMART" id="SM00387"/>
    </source>
</evidence>
<evidence type="ECO:0000256" key="4">
    <source>
        <dbReference type="ARBA" id="ARBA00022777"/>
    </source>
</evidence>
<keyword evidence="4 7" id="KW-0418">Kinase</keyword>
<dbReference type="GO" id="GO:0016301">
    <property type="term" value="F:kinase activity"/>
    <property type="evidence" value="ECO:0007669"/>
    <property type="project" value="UniProtKB-KW"/>
</dbReference>
<gene>
    <name evidence="7" type="ORF">J2R98_001306</name>
</gene>
<dbReference type="InterPro" id="IPR011712">
    <property type="entry name" value="Sig_transdc_His_kin_sub3_dim/P"/>
</dbReference>
<evidence type="ECO:0000313" key="8">
    <source>
        <dbReference type="Proteomes" id="UP001236723"/>
    </source>
</evidence>
<dbReference type="SMART" id="SM00387">
    <property type="entry name" value="HATPase_c"/>
    <property type="match status" value="1"/>
</dbReference>
<keyword evidence="3" id="KW-0808">Transferase</keyword>
<comment type="caution">
    <text evidence="7">The sequence shown here is derived from an EMBL/GenBank/DDBJ whole genome shotgun (WGS) entry which is preliminary data.</text>
</comment>
<accession>A0ABU0DSV0</accession>
<dbReference type="Gene3D" id="3.30.565.10">
    <property type="entry name" value="Histidine kinase-like ATPase, C-terminal domain"/>
    <property type="match status" value="1"/>
</dbReference>
<evidence type="ECO:0000256" key="3">
    <source>
        <dbReference type="ARBA" id="ARBA00022679"/>
    </source>
</evidence>
<dbReference type="Pfam" id="PF13492">
    <property type="entry name" value="GAF_3"/>
    <property type="match status" value="1"/>
</dbReference>
<dbReference type="Gene3D" id="1.20.5.1930">
    <property type="match status" value="1"/>
</dbReference>
<dbReference type="CDD" id="cd16917">
    <property type="entry name" value="HATPase_UhpB-NarQ-NarX-like"/>
    <property type="match status" value="1"/>
</dbReference>
<dbReference type="InterPro" id="IPR029016">
    <property type="entry name" value="GAF-like_dom_sf"/>
</dbReference>
<evidence type="ECO:0000313" key="7">
    <source>
        <dbReference type="EMBL" id="MDQ0351492.1"/>
    </source>
</evidence>
<feature type="domain" description="Histidine kinase/HSP90-like ATPase" evidence="6">
    <location>
        <begin position="170"/>
        <end position="268"/>
    </location>
</feature>
<dbReference type="SUPFAM" id="SSF55781">
    <property type="entry name" value="GAF domain-like"/>
    <property type="match status" value="1"/>
</dbReference>